<dbReference type="PANTHER" id="PTHR10992:SF1078">
    <property type="entry name" value="AB HYDROLASE-1 DOMAIN-CONTAINING PROTEIN"/>
    <property type="match status" value="1"/>
</dbReference>
<comment type="similarity">
    <text evidence="15">Belongs to the AB hydrolase superfamily. Hydroxynitrile lyase family.</text>
</comment>
<comment type="catalytic activity">
    <reaction evidence="2">
        <text>4-methoxybenzaldehyde + hydrogen cyanide = (2S)-2-hydroxy-2-(4-methoxyphenyl)acetonitrile</text>
        <dbReference type="Rhea" id="RHEA:77447"/>
        <dbReference type="ChEBI" id="CHEBI:18407"/>
        <dbReference type="ChEBI" id="CHEBI:28235"/>
        <dbReference type="ChEBI" id="CHEBI:197328"/>
    </reaction>
</comment>
<accession>B9S8M7</accession>
<dbReference type="STRING" id="3988.B9S8M7"/>
<dbReference type="InterPro" id="IPR029058">
    <property type="entry name" value="AB_hydrolase_fold"/>
</dbReference>
<dbReference type="SUPFAM" id="SSF53474">
    <property type="entry name" value="alpha/beta-Hydrolases"/>
    <property type="match status" value="1"/>
</dbReference>
<evidence type="ECO:0000256" key="2">
    <source>
        <dbReference type="ARBA" id="ARBA00050104"/>
    </source>
</evidence>
<evidence type="ECO:0000256" key="15">
    <source>
        <dbReference type="ARBA" id="ARBA00060885"/>
    </source>
</evidence>
<comment type="catalytic activity">
    <reaction evidence="4">
        <text>2-hydroxy-2-methylpropanenitrile = acetone + hydrogen cyanide</text>
        <dbReference type="Rhea" id="RHEA:11932"/>
        <dbReference type="ChEBI" id="CHEBI:15347"/>
        <dbReference type="ChEBI" id="CHEBI:15348"/>
        <dbReference type="ChEBI" id="CHEBI:18407"/>
    </reaction>
    <physiologicalReaction direction="left-to-right" evidence="4">
        <dbReference type="Rhea" id="RHEA:11933"/>
    </physiologicalReaction>
</comment>
<dbReference type="GO" id="GO:0009694">
    <property type="term" value="P:jasmonic acid metabolic process"/>
    <property type="evidence" value="ECO:0000318"/>
    <property type="project" value="GO_Central"/>
</dbReference>
<evidence type="ECO:0000256" key="19">
    <source>
        <dbReference type="ARBA" id="ARBA00078291"/>
    </source>
</evidence>
<evidence type="ECO:0000256" key="5">
    <source>
        <dbReference type="ARBA" id="ARBA00050358"/>
    </source>
</evidence>
<comment type="catalytic activity">
    <reaction evidence="13">
        <text>cyclohexanecarbaldehyde + hydrogen cyanide = (2S)-2-cyclohexyl-2-hydroxyacetonitrile</text>
        <dbReference type="Rhea" id="RHEA:77423"/>
        <dbReference type="ChEBI" id="CHEBI:18407"/>
        <dbReference type="ChEBI" id="CHEBI:197359"/>
        <dbReference type="ChEBI" id="CHEBI:197360"/>
    </reaction>
</comment>
<keyword evidence="23" id="KW-1185">Reference proteome</keyword>
<evidence type="ECO:0000256" key="6">
    <source>
        <dbReference type="ARBA" id="ARBA00050608"/>
    </source>
</evidence>
<gene>
    <name evidence="22" type="ORF">RCOM_0602850</name>
</gene>
<dbReference type="GO" id="GO:0080030">
    <property type="term" value="F:methyl indole-3-acetate esterase activity"/>
    <property type="evidence" value="ECO:0000318"/>
    <property type="project" value="GO_Central"/>
</dbReference>
<comment type="catalytic activity">
    <reaction evidence="11">
        <text>3-formylthiophene + hydrogen cyanide = (2S)-2-hydroxy-2-(thiophen-3-yl)acetonitrile</text>
        <dbReference type="Rhea" id="RHEA:77459"/>
        <dbReference type="ChEBI" id="CHEBI:18407"/>
        <dbReference type="ChEBI" id="CHEBI:87611"/>
        <dbReference type="ChEBI" id="CHEBI:197333"/>
    </reaction>
</comment>
<comment type="catalytic activity">
    <reaction evidence="3">
        <text>a monosubstituted aliphatic (S)-hydroxynitrile = an aldehyde + hydrogen cyanide</text>
        <dbReference type="Rhea" id="RHEA:56588"/>
        <dbReference type="ChEBI" id="CHEBI:17478"/>
        <dbReference type="ChEBI" id="CHEBI:18407"/>
        <dbReference type="ChEBI" id="CHEBI:140596"/>
        <dbReference type="EC" id="4.1.2.47"/>
    </reaction>
</comment>
<sequence length="263" mass="29766">MAGGYNGKHFVFIHGAGGGAWVWYKVKPRLEAVGHRVTVLDMAASGMHPKTFKEVHTFNEYNEPLMKFMAVLQENEKVILVGHSLGGMNLALAMEKYPDKISVAVFATAIVPDTSHQPSYIFEKMYETAPEGAEVDNQVSWEESTDGPITWVHFGPKFLASMIYDLSPIEDLELGKILYRPGSFFLPDLSKAKKLSNESYGSVKKVYILCKNDKIIREEFQRWIIQYSRVQDVVEIKDSDHMPMASQPQEFCKHLIAIGLKYV</sequence>
<evidence type="ECO:0000313" key="22">
    <source>
        <dbReference type="EMBL" id="EEF40030.1"/>
    </source>
</evidence>
<dbReference type="GO" id="GO:0080031">
    <property type="term" value="F:methyl salicylate esterase activity"/>
    <property type="evidence" value="ECO:0000318"/>
    <property type="project" value="GO_Central"/>
</dbReference>
<evidence type="ECO:0000256" key="10">
    <source>
        <dbReference type="ARBA" id="ARBA00052033"/>
    </source>
</evidence>
<dbReference type="Pfam" id="PF12697">
    <property type="entry name" value="Abhydrolase_6"/>
    <property type="match status" value="1"/>
</dbReference>
<dbReference type="Gene3D" id="3.40.50.1820">
    <property type="entry name" value="alpha/beta hydrolase"/>
    <property type="match status" value="1"/>
</dbReference>
<comment type="catalytic activity">
    <reaction evidence="10">
        <text>2-methylpropanal + hydrogen cyanide = (2S)-2-hydroxy-3-methylbutanenitrile</text>
        <dbReference type="Rhea" id="RHEA:77403"/>
        <dbReference type="ChEBI" id="CHEBI:18407"/>
        <dbReference type="ChEBI" id="CHEBI:48943"/>
        <dbReference type="ChEBI" id="CHEBI:197354"/>
    </reaction>
</comment>
<evidence type="ECO:0000256" key="17">
    <source>
        <dbReference type="ARBA" id="ARBA00069221"/>
    </source>
</evidence>
<dbReference type="GO" id="GO:0052891">
    <property type="term" value="F:aliphatic (S)-hydroxynitrile lyase activity"/>
    <property type="evidence" value="ECO:0007669"/>
    <property type="project" value="RHEA"/>
</dbReference>
<comment type="catalytic activity">
    <reaction evidence="7">
        <text>butan-2-one + hydrogen cyanide = 2-hydroxy-2-methylbutanenitrile</text>
        <dbReference type="Rhea" id="RHEA:77467"/>
        <dbReference type="ChEBI" id="CHEBI:18407"/>
        <dbReference type="ChEBI" id="CHEBI:28398"/>
        <dbReference type="ChEBI" id="CHEBI:60954"/>
    </reaction>
    <physiologicalReaction direction="right-to-left" evidence="7">
        <dbReference type="Rhea" id="RHEA:77469"/>
    </physiologicalReaction>
</comment>
<evidence type="ECO:0000259" key="21">
    <source>
        <dbReference type="Pfam" id="PF12697"/>
    </source>
</evidence>
<name>B9S8M7_RICCO</name>
<proteinExistence type="inferred from homology"/>
<evidence type="ECO:0000256" key="3">
    <source>
        <dbReference type="ARBA" id="ARBA00050241"/>
    </source>
</evidence>
<dbReference type="eggNOG" id="ENOG502QR2J">
    <property type="taxonomic scope" value="Eukaryota"/>
</dbReference>
<evidence type="ECO:0000256" key="9">
    <source>
        <dbReference type="ARBA" id="ARBA00051977"/>
    </source>
</evidence>
<dbReference type="AlphaFoldDB" id="B9S8M7"/>
<evidence type="ECO:0000256" key="18">
    <source>
        <dbReference type="ARBA" id="ARBA00076040"/>
    </source>
</evidence>
<evidence type="ECO:0000313" key="23">
    <source>
        <dbReference type="Proteomes" id="UP000008311"/>
    </source>
</evidence>
<dbReference type="EMBL" id="EQ973892">
    <property type="protein sequence ID" value="EEF40030.1"/>
    <property type="molecule type" value="Genomic_DNA"/>
</dbReference>
<dbReference type="PANTHER" id="PTHR10992">
    <property type="entry name" value="METHYLESTERASE FAMILY MEMBER"/>
    <property type="match status" value="1"/>
</dbReference>
<evidence type="ECO:0000256" key="12">
    <source>
        <dbReference type="ARBA" id="ARBA00052600"/>
    </source>
</evidence>
<dbReference type="GO" id="GO:0080032">
    <property type="term" value="F:methyl jasmonate esterase activity"/>
    <property type="evidence" value="ECO:0000318"/>
    <property type="project" value="GO_Central"/>
</dbReference>
<dbReference type="InterPro" id="IPR045889">
    <property type="entry name" value="MES/HNL"/>
</dbReference>
<comment type="catalytic activity">
    <reaction evidence="12">
        <text>2,2-dimethylpropanal + hydrogen cyanide = (2S)-2-hydroxy-3,3-dimethylbutanenitrile</text>
        <dbReference type="Rhea" id="RHEA:77407"/>
        <dbReference type="ChEBI" id="CHEBI:18407"/>
        <dbReference type="ChEBI" id="CHEBI:141557"/>
        <dbReference type="ChEBI" id="CHEBI:197355"/>
    </reaction>
</comment>
<comment type="catalytic activity">
    <reaction evidence="9">
        <text>acrolein + hydrogen cyanide = (2S)-2-hydroxybut-3-enenitrile</text>
        <dbReference type="Rhea" id="RHEA:77411"/>
        <dbReference type="ChEBI" id="CHEBI:15368"/>
        <dbReference type="ChEBI" id="CHEBI:18407"/>
        <dbReference type="ChEBI" id="CHEBI:197356"/>
    </reaction>
</comment>
<comment type="catalytic activity">
    <reaction evidence="8">
        <text>a disubstituted aliphatic (S)-hydroxynitrile = a ketone + hydrogen cyanide</text>
        <dbReference type="Rhea" id="RHEA:56592"/>
        <dbReference type="ChEBI" id="CHEBI:17087"/>
        <dbReference type="ChEBI" id="CHEBI:18407"/>
        <dbReference type="ChEBI" id="CHEBI:140597"/>
        <dbReference type="EC" id="4.1.2.47"/>
    </reaction>
</comment>
<evidence type="ECO:0000256" key="1">
    <source>
        <dbReference type="ARBA" id="ARBA00023239"/>
    </source>
</evidence>
<keyword evidence="1" id="KW-0456">Lyase</keyword>
<dbReference type="Proteomes" id="UP000008311">
    <property type="component" value="Unassembled WGS sequence"/>
</dbReference>
<dbReference type="InParanoid" id="B9S8M7"/>
<comment type="catalytic activity">
    <reaction evidence="14">
        <text>an aromatic (S)-hydroxynitrile = an aromatic aldehyde + hydrogen cyanide</text>
        <dbReference type="Rhea" id="RHEA:54660"/>
        <dbReference type="ChEBI" id="CHEBI:18407"/>
        <dbReference type="ChEBI" id="CHEBI:33855"/>
        <dbReference type="ChEBI" id="CHEBI:138306"/>
        <dbReference type="EC" id="4.1.2.47"/>
    </reaction>
</comment>
<dbReference type="InterPro" id="IPR000073">
    <property type="entry name" value="AB_hydrolase_1"/>
</dbReference>
<feature type="domain" description="AB hydrolase-1" evidence="21">
    <location>
        <begin position="10"/>
        <end position="252"/>
    </location>
</feature>
<dbReference type="GO" id="GO:0009696">
    <property type="term" value="P:salicylic acid metabolic process"/>
    <property type="evidence" value="ECO:0000318"/>
    <property type="project" value="GO_Central"/>
</dbReference>
<keyword evidence="22" id="KW-0378">Hydrolase</keyword>
<evidence type="ECO:0000256" key="20">
    <source>
        <dbReference type="ARBA" id="ARBA00079794"/>
    </source>
</evidence>
<protein>
    <recommendedName>
        <fullName evidence="17">(S)-hydroxynitrile lyase</fullName>
        <ecNumber evidence="16">4.1.2.47</ecNumber>
    </recommendedName>
    <alternativeName>
        <fullName evidence="18">2-hydroxy-2-methylpropanenitrile lyase</fullName>
    </alternativeName>
    <alternativeName>
        <fullName evidence="19">Acetone cyanohydrin lyase</fullName>
    </alternativeName>
    <alternativeName>
        <fullName evidence="20">Hydroxynitrile lyase</fullName>
    </alternativeName>
</protein>
<comment type="catalytic activity">
    <reaction evidence="5">
        <text>benzaldehyde + hydrogen cyanide = (S)-mandelonitrile</text>
        <dbReference type="Rhea" id="RHEA:77427"/>
        <dbReference type="ChEBI" id="CHEBI:17169"/>
        <dbReference type="ChEBI" id="CHEBI:18407"/>
        <dbReference type="ChEBI" id="CHEBI:36941"/>
    </reaction>
</comment>
<evidence type="ECO:0000256" key="11">
    <source>
        <dbReference type="ARBA" id="ARBA00052511"/>
    </source>
</evidence>
<dbReference type="GO" id="GO:0052892">
    <property type="term" value="F:aromatic (S)-hydroxynitrile lyase activity"/>
    <property type="evidence" value="ECO:0007669"/>
    <property type="project" value="RHEA"/>
</dbReference>
<organism evidence="22 23">
    <name type="scientific">Ricinus communis</name>
    <name type="common">Castor bean</name>
    <dbReference type="NCBI Taxonomy" id="3988"/>
    <lineage>
        <taxon>Eukaryota</taxon>
        <taxon>Viridiplantae</taxon>
        <taxon>Streptophyta</taxon>
        <taxon>Embryophyta</taxon>
        <taxon>Tracheophyta</taxon>
        <taxon>Spermatophyta</taxon>
        <taxon>Magnoliopsida</taxon>
        <taxon>eudicotyledons</taxon>
        <taxon>Gunneridae</taxon>
        <taxon>Pentapetalae</taxon>
        <taxon>rosids</taxon>
        <taxon>fabids</taxon>
        <taxon>Malpighiales</taxon>
        <taxon>Euphorbiaceae</taxon>
        <taxon>Acalyphoideae</taxon>
        <taxon>Acalypheae</taxon>
        <taxon>Ricinus</taxon>
    </lineage>
</organism>
<evidence type="ECO:0000256" key="4">
    <source>
        <dbReference type="ARBA" id="ARBA00050262"/>
    </source>
</evidence>
<evidence type="ECO:0000256" key="13">
    <source>
        <dbReference type="ARBA" id="ARBA00052609"/>
    </source>
</evidence>
<evidence type="ECO:0000256" key="7">
    <source>
        <dbReference type="ARBA" id="ARBA00051647"/>
    </source>
</evidence>
<evidence type="ECO:0000256" key="8">
    <source>
        <dbReference type="ARBA" id="ARBA00051735"/>
    </source>
</evidence>
<reference evidence="23" key="1">
    <citation type="journal article" date="2010" name="Nat. Biotechnol.">
        <title>Draft genome sequence of the oilseed species Ricinus communis.</title>
        <authorList>
            <person name="Chan A.P."/>
            <person name="Crabtree J."/>
            <person name="Zhao Q."/>
            <person name="Lorenzi H."/>
            <person name="Orvis J."/>
            <person name="Puiu D."/>
            <person name="Melake-Berhan A."/>
            <person name="Jones K.M."/>
            <person name="Redman J."/>
            <person name="Chen G."/>
            <person name="Cahoon E.B."/>
            <person name="Gedil M."/>
            <person name="Stanke M."/>
            <person name="Haas B.J."/>
            <person name="Wortman J.R."/>
            <person name="Fraser-Liggett C.M."/>
            <person name="Ravel J."/>
            <person name="Rabinowicz P.D."/>
        </authorList>
    </citation>
    <scope>NUCLEOTIDE SEQUENCE [LARGE SCALE GENOMIC DNA]</scope>
    <source>
        <strain evidence="23">cv. Hale</strain>
    </source>
</reference>
<comment type="catalytic activity">
    <reaction evidence="6">
        <text>formylthiophene + hydrogen cyanide = (2R)-2-hydroxy-2-(thiophen-2-yl)acetonitrile</text>
        <dbReference type="Rhea" id="RHEA:77455"/>
        <dbReference type="ChEBI" id="CHEBI:18407"/>
        <dbReference type="ChEBI" id="CHEBI:87301"/>
        <dbReference type="ChEBI" id="CHEBI:197332"/>
    </reaction>
</comment>
<dbReference type="FunFam" id="3.40.50.1820:FF:000051">
    <property type="entry name" value="(S)-hydroxynitrile lyase"/>
    <property type="match status" value="1"/>
</dbReference>
<dbReference type="EC" id="4.1.2.47" evidence="16"/>
<evidence type="ECO:0000256" key="16">
    <source>
        <dbReference type="ARBA" id="ARBA00066572"/>
    </source>
</evidence>
<evidence type="ECO:0000256" key="14">
    <source>
        <dbReference type="ARBA" id="ARBA00052826"/>
    </source>
</evidence>
<dbReference type="ESTHER" id="ricco-b9s8m7">
    <property type="family name" value="Hydroxynitrile_lyase"/>
</dbReference>